<dbReference type="InterPro" id="IPR027417">
    <property type="entry name" value="P-loop_NTPase"/>
</dbReference>
<evidence type="ECO:0000256" key="1">
    <source>
        <dbReference type="SAM" id="Phobius"/>
    </source>
</evidence>
<feature type="transmembrane region" description="Helical" evidence="1">
    <location>
        <begin position="114"/>
        <end position="135"/>
    </location>
</feature>
<dbReference type="KEGG" id="cvn:111107586"/>
<protein>
    <submittedName>
        <fullName evidence="4">Uncharacterized protein LOC111107586 isoform X1</fullName>
    </submittedName>
</protein>
<proteinExistence type="predicted"/>
<dbReference type="Pfam" id="PF20720">
    <property type="entry name" value="nSTAND3"/>
    <property type="match status" value="3"/>
</dbReference>
<dbReference type="InterPro" id="IPR049050">
    <property type="entry name" value="nSTAND3"/>
</dbReference>
<evidence type="ECO:0000313" key="4">
    <source>
        <dbReference type="RefSeq" id="XP_022298561.1"/>
    </source>
</evidence>
<name>A0A8B8B5X8_CRAVI</name>
<organism evidence="3 4">
    <name type="scientific">Crassostrea virginica</name>
    <name type="common">Eastern oyster</name>
    <dbReference type="NCBI Taxonomy" id="6565"/>
    <lineage>
        <taxon>Eukaryota</taxon>
        <taxon>Metazoa</taxon>
        <taxon>Spiralia</taxon>
        <taxon>Lophotrochozoa</taxon>
        <taxon>Mollusca</taxon>
        <taxon>Bivalvia</taxon>
        <taxon>Autobranchia</taxon>
        <taxon>Pteriomorphia</taxon>
        <taxon>Ostreida</taxon>
        <taxon>Ostreoidea</taxon>
        <taxon>Ostreidae</taxon>
        <taxon>Crassostrea</taxon>
    </lineage>
</organism>
<sequence>MFELRTTPCAFTKSGWENDRSAFKNCTNADNVYHCIQDEKNRSGEICILPVWVQPHNCPEYNTGAWRLDNVPCNVTTGCPNVKFLSNEVFKYPVCLNKTHRKEFSGNGEHSVPWFWILGPALIVIALTTILFFWIRKRRCPKRHDDETNIPLLRGEEENEPFHKTAAFHEAKQYLEEGGKFLVLSGIWGSGKTKTAKELYRSVTGKSPKIITDLELCDCQEQNQALIYDGEIPGKLSAERISIKIKTWLENVSVGGTKTFIIFISTCDQKIAFSKIIPATLDAGFRVINLNERLTKGDRSSILYTHFKMLHRNSNFSKIEDLATKGKHESLGFPEICALFCRCDEFQKMKGVEFCKTPLRSLKLYLEEMYHSQAKKFLMLVYMSLNQMEIDVENPNEVHTQAKSSVSTIIEIVRSGQVEDIHSLMSWEFVDKVPKTSKYRLQHDVIKRMTLIVFGTFHFDQLLKLSKPEDLEGWIKKKGTVNTIKSSSDDIVPSLFINKEMNLRYEQKMGQKTAEDSEPFHKTEAFHEAIQYLEGGGKFLVLSGLWGSGKTKTAKEVYRSVTGKFPTIITDLEKFNCQEENQALIYDGTITRNLPVESLQEKIKTWLENVSICETKTFIIFISINDQKAVFSKIIPVTSDEGLKVINLNKRLTKVDRNQILYSHFSMVHPNKDFSQIQDLAKKCKHESLGYPEICALFCRCDEFQKMKRVEFYRTPLRSLKMYLEEIYHSKPNKFLMLVYMSLSQMEVDVKNPNDRLFNELETCKSNNSKQAEPVVGTVTEIVRRDKVEEIQSLMSWEFVDKVPQTSKYRLQHDVIKRMTLIVFGTFHFDKLLELSKQEDLKGWIKEIGTVNTIKSFSVDIVPTLFIDKEMNLRYEQKMGQKTAEDSEPFHKTEAFHEAIQYLEGGGKFLVLSGLWGSGKTKTAMELYRSVTGKSQIEIKRDLEKFNAKKQNQALVFDEAISSDLSDREMRRLQEKIKAWLENVSTGETKVFIIFTSVEDRKSTFADITLAASDADLKVINLNDRLTKNDRTQILNSHFTISCPKKDFSKIKDLATKGKHESLGYPEICALFCRCDEFQKMKVVEFCKTPLRSLKLYLEEMYHSKPNKFLMLVYMSLSQMEVDVKNPNDRLFNELETCKSNNPNQAEPLLGTITEIVRDGKVEDIHSLMSWEFVDKVPQTSKYRLQHEVIKRMTLIVFGTFHFDKLLELSKPKDLEGWIKEKSLGTKFKNVFGDIMPSLLIDGKKWLQHEQKMGLKTAEESVPFHKTEAFREAIQYIVGGGKFLVLSGLWGSGKTKTAKELYRSVTGKPPIIITDLEKFNPEKQNHALVFDEAILEDLSDGEMRRLQEKIKAWIEKVSTGETKTFIIFTSDKDRKSTFADITSAASDADLKVINLNDRLTKDDRIQILNSHFTISCLKKDLSKIEDLATKGQHESLGYPEICALLCRCENFQKMKGVEFCKTPLRSLKIYLEEMYQSKANKFLMLVYMSLSQMEVDVKNTNEMLFNELETCRSNNPKQADPLLGTVNEIVRLGKVEDIHSLMSWEFVDKVPKTSKYRLQHDVIKRMTLIIFGTFHFDKLLELSKPEDLVGWIKEKRLGTQLKTVGGDIMPSLLIDRKEWLQYEQKMGQKTAGKS</sequence>
<feature type="domain" description="Novel STAND NTPase 3" evidence="2">
    <location>
        <begin position="890"/>
        <end position="1039"/>
    </location>
</feature>
<reference evidence="4" key="1">
    <citation type="submission" date="2025-08" db="UniProtKB">
        <authorList>
            <consortium name="RefSeq"/>
        </authorList>
    </citation>
    <scope>IDENTIFICATION</scope>
    <source>
        <tissue evidence="4">Whole sample</tissue>
    </source>
</reference>
<gene>
    <name evidence="4" type="primary">LOC111107586</name>
</gene>
<keyword evidence="1" id="KW-1133">Transmembrane helix</keyword>
<accession>A0A8B8B5X8</accession>
<feature type="domain" description="Novel STAND NTPase 3" evidence="2">
    <location>
        <begin position="520"/>
        <end position="665"/>
    </location>
</feature>
<keyword evidence="1" id="KW-0812">Transmembrane</keyword>
<dbReference type="GeneID" id="111107586"/>
<dbReference type="RefSeq" id="XP_022298561.1">
    <property type="nucleotide sequence ID" value="XM_022442853.1"/>
</dbReference>
<keyword evidence="3" id="KW-1185">Reference proteome</keyword>
<evidence type="ECO:0000313" key="3">
    <source>
        <dbReference type="Proteomes" id="UP000694844"/>
    </source>
</evidence>
<dbReference type="Proteomes" id="UP000694844">
    <property type="component" value="Chromosome 8"/>
</dbReference>
<keyword evidence="1" id="KW-0472">Membrane</keyword>
<dbReference type="SUPFAM" id="SSF52540">
    <property type="entry name" value="P-loop containing nucleoside triphosphate hydrolases"/>
    <property type="match status" value="3"/>
</dbReference>
<feature type="domain" description="Novel STAND NTPase 3" evidence="2">
    <location>
        <begin position="1264"/>
        <end position="1412"/>
    </location>
</feature>
<evidence type="ECO:0000259" key="2">
    <source>
        <dbReference type="Pfam" id="PF20720"/>
    </source>
</evidence>